<dbReference type="EC" id="3.1.3.11" evidence="4"/>
<dbReference type="PANTHER" id="PTHR30447:SF0">
    <property type="entry name" value="FRUCTOSE-1,6-BISPHOSPHATASE 1 CLASS 2-RELATED"/>
    <property type="match status" value="1"/>
</dbReference>
<evidence type="ECO:0000256" key="6">
    <source>
        <dbReference type="ARBA" id="ARBA00022723"/>
    </source>
</evidence>
<dbReference type="InterPro" id="IPR004464">
    <property type="entry name" value="FBPase_class-2/SBPase"/>
</dbReference>
<sequence length="345" mass="34270">MIVSLDVADLTDPLVAAVVAAAAGCLPLVGGGDGDALDGAAVAAMRGALASAPVEGRVVVGEGEKDEAPMLSPGERFGRGGVAVDLAVDPVDGTRLAAAGRPGAMAVAAATARDGFLHIGPAHYLDKLVTWVPGLGAADAPAGELLAAVPALVARAAELRGVPAAEVRIAVQERPRNRGHAEAVRASGAELVAFEHGEVERSLRALHGGARDGSVRAGALAAADAGPFGEGPLDAVLGIGGAPEGVIVAGAARALGGSMLARFAPQSRREAERIRSALGADVVDPRRVISLELLCAGPAEVVVAAVTPCEIGVELPGAEDRAGGVRVAWWSAASGRHGRMDLPGG</sequence>
<dbReference type="Pfam" id="PF03320">
    <property type="entry name" value="FBPase_glpX"/>
    <property type="match status" value="2"/>
</dbReference>
<dbReference type="RefSeq" id="WP_243567834.1">
    <property type="nucleotide sequence ID" value="NZ_BAAARD010000008.1"/>
</dbReference>
<dbReference type="Proteomes" id="UP000831304">
    <property type="component" value="Chromosome"/>
</dbReference>
<name>A0ABY4ASS6_9MICO</name>
<evidence type="ECO:0000256" key="5">
    <source>
        <dbReference type="ARBA" id="ARBA00014392"/>
    </source>
</evidence>
<keyword evidence="7" id="KW-0378">Hydrolase</keyword>
<evidence type="ECO:0000256" key="9">
    <source>
        <dbReference type="ARBA" id="ARBA00023277"/>
    </source>
</evidence>
<reference evidence="11 12" key="1">
    <citation type="submission" date="2022-03" db="EMBL/GenBank/DDBJ databases">
        <title>Agromyces sp. isolated from the gut of P. brevitarsis seulensis larvae.</title>
        <authorList>
            <person name="Won M."/>
            <person name="Kwon S.-W."/>
        </authorList>
    </citation>
    <scope>NUCLEOTIDE SEQUENCE [LARGE SCALE GENOMIC DNA]</scope>
    <source>
        <strain evidence="11 12">KACC 16215</strain>
    </source>
</reference>
<keyword evidence="9" id="KW-0119">Carbohydrate metabolism</keyword>
<comment type="similarity">
    <text evidence="3">Belongs to the FBPase class 2 family.</text>
</comment>
<comment type="pathway">
    <text evidence="2">Carbohydrate biosynthesis; gluconeogenesis.</text>
</comment>
<evidence type="ECO:0000256" key="8">
    <source>
        <dbReference type="ARBA" id="ARBA00023211"/>
    </source>
</evidence>
<dbReference type="PANTHER" id="PTHR30447">
    <property type="entry name" value="FRUCTOSE-1,6-BISPHOSPHATASE CLASS 2"/>
    <property type="match status" value="1"/>
</dbReference>
<evidence type="ECO:0000313" key="12">
    <source>
        <dbReference type="Proteomes" id="UP000831304"/>
    </source>
</evidence>
<comment type="catalytic activity">
    <reaction evidence="1">
        <text>beta-D-fructose 1,6-bisphosphate + H2O = beta-D-fructose 6-phosphate + phosphate</text>
        <dbReference type="Rhea" id="RHEA:11064"/>
        <dbReference type="ChEBI" id="CHEBI:15377"/>
        <dbReference type="ChEBI" id="CHEBI:32966"/>
        <dbReference type="ChEBI" id="CHEBI:43474"/>
        <dbReference type="ChEBI" id="CHEBI:57634"/>
        <dbReference type="EC" id="3.1.3.11"/>
    </reaction>
</comment>
<evidence type="ECO:0000256" key="7">
    <source>
        <dbReference type="ARBA" id="ARBA00022801"/>
    </source>
</evidence>
<proteinExistence type="inferred from homology"/>
<evidence type="ECO:0000256" key="10">
    <source>
        <dbReference type="ARBA" id="ARBA00032412"/>
    </source>
</evidence>
<evidence type="ECO:0000256" key="4">
    <source>
        <dbReference type="ARBA" id="ARBA00013093"/>
    </source>
</evidence>
<keyword evidence="6" id="KW-0479">Metal-binding</keyword>
<accession>A0ABY4ASS6</accession>
<organism evidence="11 12">
    <name type="scientific">Agromyces soli</name>
    <dbReference type="NCBI Taxonomy" id="659012"/>
    <lineage>
        <taxon>Bacteria</taxon>
        <taxon>Bacillati</taxon>
        <taxon>Actinomycetota</taxon>
        <taxon>Actinomycetes</taxon>
        <taxon>Micrococcales</taxon>
        <taxon>Microbacteriaceae</taxon>
        <taxon>Agromyces</taxon>
    </lineage>
</organism>
<dbReference type="Gene3D" id="3.30.540.10">
    <property type="entry name" value="Fructose-1,6-Bisphosphatase, subunit A, domain 1"/>
    <property type="match status" value="1"/>
</dbReference>
<dbReference type="EMBL" id="CP094533">
    <property type="protein sequence ID" value="UOE24918.1"/>
    <property type="molecule type" value="Genomic_DNA"/>
</dbReference>
<evidence type="ECO:0000256" key="2">
    <source>
        <dbReference type="ARBA" id="ARBA00004742"/>
    </source>
</evidence>
<evidence type="ECO:0000256" key="3">
    <source>
        <dbReference type="ARBA" id="ARBA00008989"/>
    </source>
</evidence>
<keyword evidence="8" id="KW-0464">Manganese</keyword>
<gene>
    <name evidence="11" type="ORF">MTP13_11170</name>
</gene>
<protein>
    <recommendedName>
        <fullName evidence="5">Fructose-1,6-bisphosphatase class 2</fullName>
        <ecNumber evidence="4">3.1.3.11</ecNumber>
    </recommendedName>
    <alternativeName>
        <fullName evidence="10">D-fructose-1,6-bisphosphate 1-phosphohydrolase class 2</fullName>
    </alternativeName>
</protein>
<dbReference type="SUPFAM" id="SSF56655">
    <property type="entry name" value="Carbohydrate phosphatase"/>
    <property type="match status" value="1"/>
</dbReference>
<evidence type="ECO:0000313" key="11">
    <source>
        <dbReference type="EMBL" id="UOE24918.1"/>
    </source>
</evidence>
<keyword evidence="12" id="KW-1185">Reference proteome</keyword>
<evidence type="ECO:0000256" key="1">
    <source>
        <dbReference type="ARBA" id="ARBA00001273"/>
    </source>
</evidence>